<comment type="caution">
    <text evidence="1">The sequence shown here is derived from an EMBL/GenBank/DDBJ whole genome shotgun (WGS) entry which is preliminary data.</text>
</comment>
<sequence>MNIPSSLYKYTTFDSATRIIQNQSFRWSSILDFNDPFESRFHLDEKNENNAIRLMAIASSITCKLLTVNDTNTIYEQFKEKRPDKYQELVKANNIINTYI</sequence>
<organism evidence="1">
    <name type="scientific">Salmonella enterica I</name>
    <dbReference type="NCBI Taxonomy" id="59201"/>
    <lineage>
        <taxon>Bacteria</taxon>
        <taxon>Pseudomonadati</taxon>
        <taxon>Pseudomonadota</taxon>
        <taxon>Gammaproteobacteria</taxon>
        <taxon>Enterobacterales</taxon>
        <taxon>Enterobacteriaceae</taxon>
        <taxon>Salmonella</taxon>
    </lineage>
</organism>
<evidence type="ECO:0000313" key="1">
    <source>
        <dbReference type="EMBL" id="EBP6775757.1"/>
    </source>
</evidence>
<protein>
    <submittedName>
        <fullName evidence="1">DUF2971 domain-containing protein</fullName>
    </submittedName>
</protein>
<reference evidence="1" key="1">
    <citation type="submission" date="2018-07" db="EMBL/GenBank/DDBJ databases">
        <authorList>
            <consortium name="GenomeTrakr network: Whole genome sequencing for foodborne pathogen traceback"/>
        </authorList>
    </citation>
    <scope>NUCLEOTIDE SEQUENCE</scope>
    <source>
        <strain evidence="1">ADRDL-LA-36-2014</strain>
    </source>
</reference>
<gene>
    <name evidence="1" type="ORF">AGQ90_23325</name>
</gene>
<name>A0A5U3SDJ0_SALET</name>
<dbReference type="EMBL" id="AAGMQV010000101">
    <property type="protein sequence ID" value="EBP6775757.1"/>
    <property type="molecule type" value="Genomic_DNA"/>
</dbReference>
<feature type="non-terminal residue" evidence="1">
    <location>
        <position position="100"/>
    </location>
</feature>
<accession>A0A5U3SDJ0</accession>
<proteinExistence type="predicted"/>
<dbReference type="AlphaFoldDB" id="A0A5U3SDJ0"/>